<dbReference type="Proteomes" id="UP001596024">
    <property type="component" value="Unassembled WGS sequence"/>
</dbReference>
<dbReference type="PROSITE" id="PS50987">
    <property type="entry name" value="HTH_ARSR_2"/>
    <property type="match status" value="1"/>
</dbReference>
<dbReference type="NCBIfam" id="NF033788">
    <property type="entry name" value="HTH_metalloreg"/>
    <property type="match status" value="1"/>
</dbReference>
<evidence type="ECO:0000313" key="2">
    <source>
        <dbReference type="EMBL" id="MFC4724228.1"/>
    </source>
</evidence>
<dbReference type="PANTHER" id="PTHR38600:SF2">
    <property type="entry name" value="SLL0088 PROTEIN"/>
    <property type="match status" value="1"/>
</dbReference>
<dbReference type="InterPro" id="IPR036390">
    <property type="entry name" value="WH_DNA-bd_sf"/>
</dbReference>
<accession>A0ABV9NC33</accession>
<dbReference type="InterPro" id="IPR001845">
    <property type="entry name" value="HTH_ArsR_DNA-bd_dom"/>
</dbReference>
<protein>
    <submittedName>
        <fullName evidence="2">ArsR/SmtB family transcription factor</fullName>
    </submittedName>
</protein>
<evidence type="ECO:0000313" key="3">
    <source>
        <dbReference type="Proteomes" id="UP001596024"/>
    </source>
</evidence>
<dbReference type="PRINTS" id="PR00778">
    <property type="entry name" value="HTHARSR"/>
</dbReference>
<feature type="domain" description="HTH arsR-type" evidence="1">
    <location>
        <begin position="1"/>
        <end position="94"/>
    </location>
</feature>
<dbReference type="InterPro" id="IPR011991">
    <property type="entry name" value="ArsR-like_HTH"/>
</dbReference>
<sequence>MANQTSALDTTFHALADPTRRAVIARLMEGPASVSEVARPFSMAMPTVLQHLKVLEAGRLITTRKEGRVRICALRTETLREAEDWLSGQRALWESRFDQFDAYVISLKNKE</sequence>
<evidence type="ECO:0000259" key="1">
    <source>
        <dbReference type="PROSITE" id="PS50987"/>
    </source>
</evidence>
<dbReference type="InterPro" id="IPR036388">
    <property type="entry name" value="WH-like_DNA-bd_sf"/>
</dbReference>
<organism evidence="2 3">
    <name type="scientific">Glycocaulis abyssi</name>
    <dbReference type="NCBI Taxonomy" id="1433403"/>
    <lineage>
        <taxon>Bacteria</taxon>
        <taxon>Pseudomonadati</taxon>
        <taxon>Pseudomonadota</taxon>
        <taxon>Alphaproteobacteria</taxon>
        <taxon>Maricaulales</taxon>
        <taxon>Maricaulaceae</taxon>
        <taxon>Glycocaulis</taxon>
    </lineage>
</organism>
<dbReference type="SUPFAM" id="SSF46785">
    <property type="entry name" value="Winged helix' DNA-binding domain"/>
    <property type="match status" value="1"/>
</dbReference>
<dbReference type="RefSeq" id="WP_371394911.1">
    <property type="nucleotide sequence ID" value="NZ_CP163421.1"/>
</dbReference>
<dbReference type="SMART" id="SM00418">
    <property type="entry name" value="HTH_ARSR"/>
    <property type="match status" value="1"/>
</dbReference>
<dbReference type="Pfam" id="PF12840">
    <property type="entry name" value="HTH_20"/>
    <property type="match status" value="1"/>
</dbReference>
<gene>
    <name evidence="2" type="ORF">ACFPB0_02895</name>
</gene>
<reference evidence="3" key="1">
    <citation type="journal article" date="2019" name="Int. J. Syst. Evol. Microbiol.">
        <title>The Global Catalogue of Microorganisms (GCM) 10K type strain sequencing project: providing services to taxonomists for standard genome sequencing and annotation.</title>
        <authorList>
            <consortium name="The Broad Institute Genomics Platform"/>
            <consortium name="The Broad Institute Genome Sequencing Center for Infectious Disease"/>
            <person name="Wu L."/>
            <person name="Ma J."/>
        </authorList>
    </citation>
    <scope>NUCLEOTIDE SEQUENCE [LARGE SCALE GENOMIC DNA]</scope>
    <source>
        <strain evidence="3">CCUG 62981</strain>
    </source>
</reference>
<dbReference type="CDD" id="cd00090">
    <property type="entry name" value="HTH_ARSR"/>
    <property type="match status" value="1"/>
</dbReference>
<proteinExistence type="predicted"/>
<keyword evidence="3" id="KW-1185">Reference proteome</keyword>
<name>A0ABV9NC33_9PROT</name>
<dbReference type="Gene3D" id="1.10.10.10">
    <property type="entry name" value="Winged helix-like DNA-binding domain superfamily/Winged helix DNA-binding domain"/>
    <property type="match status" value="1"/>
</dbReference>
<dbReference type="EMBL" id="JBHSGQ010000001">
    <property type="protein sequence ID" value="MFC4724228.1"/>
    <property type="molecule type" value="Genomic_DNA"/>
</dbReference>
<dbReference type="PANTHER" id="PTHR38600">
    <property type="entry name" value="TRANSCRIPTIONAL REGULATORY PROTEIN"/>
    <property type="match status" value="1"/>
</dbReference>
<comment type="caution">
    <text evidence="2">The sequence shown here is derived from an EMBL/GenBank/DDBJ whole genome shotgun (WGS) entry which is preliminary data.</text>
</comment>